<dbReference type="InterPro" id="IPR011006">
    <property type="entry name" value="CheY-like_superfamily"/>
</dbReference>
<dbReference type="PANTHER" id="PTHR44520:SF1">
    <property type="entry name" value="TWO-COMPONENT SYSTEM REGULATORY PROTEIN"/>
    <property type="match status" value="1"/>
</dbReference>
<protein>
    <submittedName>
        <fullName evidence="3">Response regulator receiver domain-containing protein</fullName>
    </submittedName>
</protein>
<dbReference type="Pfam" id="PF00072">
    <property type="entry name" value="Response_reg"/>
    <property type="match status" value="1"/>
</dbReference>
<evidence type="ECO:0000259" key="2">
    <source>
        <dbReference type="PROSITE" id="PS50110"/>
    </source>
</evidence>
<dbReference type="Gene3D" id="3.40.50.2300">
    <property type="match status" value="1"/>
</dbReference>
<evidence type="ECO:0000313" key="3">
    <source>
        <dbReference type="EMBL" id="SFM45486.1"/>
    </source>
</evidence>
<dbReference type="GO" id="GO:0000160">
    <property type="term" value="P:phosphorelay signal transduction system"/>
    <property type="evidence" value="ECO:0007669"/>
    <property type="project" value="InterPro"/>
</dbReference>
<keyword evidence="4" id="KW-1185">Reference proteome</keyword>
<keyword evidence="1" id="KW-0597">Phosphoprotein</keyword>
<dbReference type="PROSITE" id="PS50110">
    <property type="entry name" value="RESPONSE_REGULATORY"/>
    <property type="match status" value="1"/>
</dbReference>
<dbReference type="InterPro" id="IPR001789">
    <property type="entry name" value="Sig_transdc_resp-reg_receiver"/>
</dbReference>
<evidence type="ECO:0000313" key="4">
    <source>
        <dbReference type="Proteomes" id="UP000198535"/>
    </source>
</evidence>
<feature type="domain" description="Response regulatory" evidence="2">
    <location>
        <begin position="6"/>
        <end position="134"/>
    </location>
</feature>
<dbReference type="EMBL" id="FOUJ01000002">
    <property type="protein sequence ID" value="SFM45486.1"/>
    <property type="molecule type" value="Genomic_DNA"/>
</dbReference>
<dbReference type="SUPFAM" id="SSF52172">
    <property type="entry name" value="CheY-like"/>
    <property type="match status" value="1"/>
</dbReference>
<dbReference type="Proteomes" id="UP000198535">
    <property type="component" value="Unassembled WGS sequence"/>
</dbReference>
<dbReference type="InterPro" id="IPR052893">
    <property type="entry name" value="TCS_response_regulator"/>
</dbReference>
<dbReference type="CDD" id="cd17557">
    <property type="entry name" value="REC_Rcp-like"/>
    <property type="match status" value="1"/>
</dbReference>
<dbReference type="SMART" id="SM00448">
    <property type="entry name" value="REC"/>
    <property type="match status" value="1"/>
</dbReference>
<sequence length="145" mass="16537">MENEVEILLVEDNPEDVELTLRALRKNNIANNVVVLGDGEKALEFIYGRGEFEGREIKAFPRLILLDLKLPKVDGLEVLKTIKSDPDVSSIPVVMLTSSREECDIVESYKLGVNSYIVKPVDFDNFVESINKIGFYWLLMNEFKK</sequence>
<feature type="modified residue" description="4-aspartylphosphate" evidence="1">
    <location>
        <position position="67"/>
    </location>
</feature>
<organism evidence="3 4">
    <name type="scientific">Methanolobus profundi</name>
    <dbReference type="NCBI Taxonomy" id="487685"/>
    <lineage>
        <taxon>Archaea</taxon>
        <taxon>Methanobacteriati</taxon>
        <taxon>Methanobacteriota</taxon>
        <taxon>Stenosarchaea group</taxon>
        <taxon>Methanomicrobia</taxon>
        <taxon>Methanosarcinales</taxon>
        <taxon>Methanosarcinaceae</taxon>
        <taxon>Methanolobus</taxon>
    </lineage>
</organism>
<proteinExistence type="predicted"/>
<gene>
    <name evidence="3" type="ORF">SAMN04488696_1284</name>
</gene>
<dbReference type="AlphaFoldDB" id="A0A1I4R0J3"/>
<accession>A0A1I4R0J3</accession>
<name>A0A1I4R0J3_9EURY</name>
<evidence type="ECO:0000256" key="1">
    <source>
        <dbReference type="PROSITE-ProRule" id="PRU00169"/>
    </source>
</evidence>
<dbReference type="RefSeq" id="WP_245747936.1">
    <property type="nucleotide sequence ID" value="NZ_FOUJ01000002.1"/>
</dbReference>
<dbReference type="STRING" id="487685.SAMN04488696_1284"/>
<reference evidence="4" key="1">
    <citation type="submission" date="2016-10" db="EMBL/GenBank/DDBJ databases">
        <authorList>
            <person name="Varghese N."/>
            <person name="Submissions S."/>
        </authorList>
    </citation>
    <scope>NUCLEOTIDE SEQUENCE [LARGE SCALE GENOMIC DNA]</scope>
    <source>
        <strain evidence="4">Mob M</strain>
    </source>
</reference>
<dbReference type="PANTHER" id="PTHR44520">
    <property type="entry name" value="RESPONSE REGULATOR RCP1-RELATED"/>
    <property type="match status" value="1"/>
</dbReference>